<comment type="function">
    <text evidence="5">Involved in the endoplasmic reticulum-associated degradation (ERAD) pathway that targets misfolded glycoproteins for degradation in an N-glycan-dependent manner. May initiate ERAD by promoting the first mannose trimming step of ERAD substrates, from Man9GlcNAc2 to Man8GlcNAc2. Seems to recognize and bind to exposed hydrophobic regions in target proteins.</text>
</comment>
<evidence type="ECO:0000256" key="5">
    <source>
        <dbReference type="ARBA" id="ARBA00054385"/>
    </source>
</evidence>
<proteinExistence type="inferred from homology"/>
<dbReference type="GO" id="GO:0004571">
    <property type="term" value="F:mannosyl-oligosaccharide 1,2-alpha-mannosidase activity"/>
    <property type="evidence" value="ECO:0007669"/>
    <property type="project" value="InterPro"/>
</dbReference>
<evidence type="ECO:0000256" key="7">
    <source>
        <dbReference type="PIRSR" id="PIRSR601382-1"/>
    </source>
</evidence>
<gene>
    <name evidence="10" type="ORF">AFUS01_LOCUS39338</name>
</gene>
<feature type="active site" description="Proton donor" evidence="7">
    <location>
        <position position="353"/>
    </location>
</feature>
<dbReference type="Pfam" id="PF01532">
    <property type="entry name" value="Glyco_hydro_47"/>
    <property type="match status" value="1"/>
</dbReference>
<organism evidence="10 11">
    <name type="scientific">Allacma fusca</name>
    <dbReference type="NCBI Taxonomy" id="39272"/>
    <lineage>
        <taxon>Eukaryota</taxon>
        <taxon>Metazoa</taxon>
        <taxon>Ecdysozoa</taxon>
        <taxon>Arthropoda</taxon>
        <taxon>Hexapoda</taxon>
        <taxon>Collembola</taxon>
        <taxon>Symphypleona</taxon>
        <taxon>Sminthuridae</taxon>
        <taxon>Allacma</taxon>
    </lineage>
</organism>
<dbReference type="FunFam" id="1.50.10.10:FF:000015">
    <property type="entry name" value="alpha-1,2-Mannosidase"/>
    <property type="match status" value="1"/>
</dbReference>
<comment type="caution">
    <text evidence="10">The sequence shown here is derived from an EMBL/GenBank/DDBJ whole genome shotgun (WGS) entry which is preliminary data.</text>
</comment>
<accession>A0A8J2LC37</accession>
<protein>
    <recommendedName>
        <fullName evidence="6">ER degradation-enhancing alpha-mannosidase-like protein 2</fullName>
    </recommendedName>
</protein>
<dbReference type="EMBL" id="CAJVCH010551648">
    <property type="protein sequence ID" value="CAG7829477.1"/>
    <property type="molecule type" value="Genomic_DNA"/>
</dbReference>
<feature type="chain" id="PRO_5035324371" description="ER degradation-enhancing alpha-mannosidase-like protein 2" evidence="9">
    <location>
        <begin position="21"/>
        <end position="824"/>
    </location>
</feature>
<evidence type="ECO:0000313" key="11">
    <source>
        <dbReference type="Proteomes" id="UP000708208"/>
    </source>
</evidence>
<dbReference type="GO" id="GO:0016020">
    <property type="term" value="C:membrane"/>
    <property type="evidence" value="ECO:0007669"/>
    <property type="project" value="InterPro"/>
</dbReference>
<dbReference type="InterPro" id="IPR001382">
    <property type="entry name" value="Glyco_hydro_47"/>
</dbReference>
<feature type="active site" evidence="7">
    <location>
        <position position="374"/>
    </location>
</feature>
<evidence type="ECO:0000256" key="1">
    <source>
        <dbReference type="ARBA" id="ARBA00004240"/>
    </source>
</evidence>
<sequence length="824" mass="93889">MPPWSSVVISLLWLSCSVNFENISAIRTYDDKRLAQLREEVKSMFYHAYDSYIRHAYPFDELRPLSCDGVDTWGSYSLTLIDTLDTLAVIGNYSEFRRVAQLIIDNAHFDMNINVSVFETNIRIIGGLLSAHMLSYKAGMEIEKGWPCNGPLLRLAEKVARKLLPAFDTNTGMPYGTVNLRYGVPPKETPITCTAGVGTFLVEFGTLSRLTGDPVYERVALRAMHALYTRRSSLDLFGNHIDTQTGKWTAVDSGIGAGIDSYFEYLVKGAILFQKPELMHMFRVSFRGIEKHLGKNGWYVWATMGQGHVSSTTFQSLESYWPGLLSLVGEFKTGQKAIMNYHRIWKQYGALPELYNIIHGKASHQRESYPLRPELIESAMYLYRATGDPYMLEIGEDMLRGIAYTARTECGFATIRDVTTLTLEDRMESFFLAETVKYLYLLFDSDNFIHSEGDDYVVIDNPRGKCTLYAGGYIFNTEAHPVDPSAINCCYGPKEEELHEEIALIDEFRHSPTFRGNSRDYKRSLHLSEAGPEELPIEISADEDDDHSVKEIEVPQLLETPPILSNKKCDSNGAKLENLLGKSSSGDHCDASEDEGVKLPVKNSEEEETETHSLLERILKKLFEDQEELNKHAKLTQVKINDLDLASSPQTIPSQHDSILFQESKKIEKMVQHFESNAKILTQQPIGPQEPSFSNKKAISTVIKENRIRRKNSERNLGGGKQGHSSEPDLDLIFGTKNNHMSLSFYFSLKWLREFPDLIRQLIPSERFDLQTFYNRISENEEFCDEKFSQQYNFSSTWLSNFRILKCPDIELADRFLFFKSSVD</sequence>
<dbReference type="PANTHER" id="PTHR45679:SF6">
    <property type="entry name" value="ER DEGRADATION-ENHANCING ALPHA-MANNOSIDASE-LIKE PROTEIN 2"/>
    <property type="match status" value="1"/>
</dbReference>
<dbReference type="PANTHER" id="PTHR45679">
    <property type="entry name" value="ER DEGRADATION-ENHANCING ALPHA-MANNOSIDASE-LIKE PROTEIN 2"/>
    <property type="match status" value="1"/>
</dbReference>
<keyword evidence="11" id="KW-1185">Reference proteome</keyword>
<dbReference type="OrthoDB" id="8118055at2759"/>
<evidence type="ECO:0000256" key="4">
    <source>
        <dbReference type="ARBA" id="ARBA00023180"/>
    </source>
</evidence>
<name>A0A8J2LC37_9HEXA</name>
<keyword evidence="3" id="KW-0256">Endoplasmic reticulum</keyword>
<evidence type="ECO:0000256" key="6">
    <source>
        <dbReference type="ARBA" id="ARBA00068264"/>
    </source>
</evidence>
<dbReference type="GO" id="GO:0005509">
    <property type="term" value="F:calcium ion binding"/>
    <property type="evidence" value="ECO:0007669"/>
    <property type="project" value="InterPro"/>
</dbReference>
<evidence type="ECO:0000313" key="10">
    <source>
        <dbReference type="EMBL" id="CAG7829477.1"/>
    </source>
</evidence>
<keyword evidence="8" id="KW-0106">Calcium</keyword>
<comment type="similarity">
    <text evidence="2">Belongs to the glycosyl hydrolase 47 family.</text>
</comment>
<keyword evidence="9" id="KW-0732">Signal</keyword>
<evidence type="ECO:0000256" key="9">
    <source>
        <dbReference type="SAM" id="SignalP"/>
    </source>
</evidence>
<feature type="binding site" evidence="8">
    <location>
        <position position="477"/>
    </location>
    <ligand>
        <name>Ca(2+)</name>
        <dbReference type="ChEBI" id="CHEBI:29108"/>
    </ligand>
</feature>
<keyword evidence="4" id="KW-0325">Glycoprotein</keyword>
<dbReference type="Proteomes" id="UP000708208">
    <property type="component" value="Unassembled WGS sequence"/>
</dbReference>
<dbReference type="AlphaFoldDB" id="A0A8J2LC37"/>
<dbReference type="InterPro" id="IPR044674">
    <property type="entry name" value="EDEM1/2/3"/>
</dbReference>
<keyword evidence="8" id="KW-0479">Metal-binding</keyword>
<reference evidence="10" key="1">
    <citation type="submission" date="2021-06" db="EMBL/GenBank/DDBJ databases">
        <authorList>
            <person name="Hodson N. C."/>
            <person name="Mongue J. A."/>
            <person name="Jaron S. K."/>
        </authorList>
    </citation>
    <scope>NUCLEOTIDE SEQUENCE</scope>
</reference>
<dbReference type="GO" id="GO:0044322">
    <property type="term" value="C:endoplasmic reticulum quality control compartment"/>
    <property type="evidence" value="ECO:0007669"/>
    <property type="project" value="GOC"/>
</dbReference>
<feature type="active site" description="Proton donor" evidence="7">
    <location>
        <position position="119"/>
    </location>
</feature>
<feature type="signal peptide" evidence="9">
    <location>
        <begin position="1"/>
        <end position="20"/>
    </location>
</feature>
<evidence type="ECO:0000256" key="3">
    <source>
        <dbReference type="ARBA" id="ARBA00022824"/>
    </source>
</evidence>
<dbReference type="GO" id="GO:1904380">
    <property type="term" value="P:endoplasmic reticulum mannose trimming"/>
    <property type="evidence" value="ECO:0007669"/>
    <property type="project" value="InterPro"/>
</dbReference>
<dbReference type="GO" id="GO:1904154">
    <property type="term" value="P:positive regulation of retrograde protein transport, ER to cytosol"/>
    <property type="evidence" value="ECO:0007669"/>
    <property type="project" value="UniProtKB-ARBA"/>
</dbReference>
<feature type="active site" evidence="7">
    <location>
        <position position="260"/>
    </location>
</feature>
<evidence type="ECO:0000256" key="2">
    <source>
        <dbReference type="ARBA" id="ARBA00007658"/>
    </source>
</evidence>
<comment type="cofactor">
    <cofactor evidence="8">
        <name>Ca(2+)</name>
        <dbReference type="ChEBI" id="CHEBI:29108"/>
    </cofactor>
</comment>
<comment type="subcellular location">
    <subcellularLocation>
        <location evidence="1">Endoplasmic reticulum</location>
    </subcellularLocation>
</comment>
<evidence type="ECO:0000256" key="8">
    <source>
        <dbReference type="PIRSR" id="PIRSR601382-2"/>
    </source>
</evidence>